<protein>
    <submittedName>
        <fullName evidence="3">LPS-assembly protein LptD</fullName>
    </submittedName>
</protein>
<dbReference type="GO" id="GO:1990351">
    <property type="term" value="C:transporter complex"/>
    <property type="evidence" value="ECO:0007669"/>
    <property type="project" value="TreeGrafter"/>
</dbReference>
<dbReference type="EMBL" id="DVHI01000040">
    <property type="protein sequence ID" value="HIR62532.1"/>
    <property type="molecule type" value="Genomic_DNA"/>
</dbReference>
<evidence type="ECO:0000256" key="1">
    <source>
        <dbReference type="SAM" id="MobiDB-lite"/>
    </source>
</evidence>
<feature type="compositionally biased region" description="Gly residues" evidence="1">
    <location>
        <begin position="731"/>
        <end position="741"/>
    </location>
</feature>
<evidence type="ECO:0000313" key="4">
    <source>
        <dbReference type="Proteomes" id="UP000886744"/>
    </source>
</evidence>
<sequence length="891" mass="99289">MRTAAVKDTLMRAGQAAVDSLLDVDSLAVLDSAAVADTSAVYDPSFAQDSVHKGMLEMPAFSTAVDSVIEDFSSGRKMIYYYGDASVSYGDMKLTAEYMEYDVDRQVVYAAGVADTAGVISGKPEMTQGGKTYAMDNVFYNFKTGKARIRNMTTEEEEGVLRGDNLNMMPDRSINISGGKYTVCDADHPHFYLRMTKAKVETQPKQKTVFGPAYVVLADVPLYPLMLPFGFVPKRPDRASGLLFPNFGEEQARGLFFKDGGFYFVLGDYFDVALTGSLYSKGSWSANLSTRYKLRYKFNGTLDITYSNDQTGEKGSADFFQTKNFSVKWSHSQDSKARPGTSFRASVNFSSPSNNQYNYTNVNEALQNQVSSSISYSKTWSALSLSVNGLHSQNARDSSYSITLPNITLNVNRFYPFRRKNRVGPEKWYEQFALSYNTTLQNKIGFKASEVRDPDFWNKMQTGMTHNFSIGLPTFTILKYLTLSPSVSYGMNWYFSSQSQYYNPEMDKLETIRTDLFEDFGVSQNFSASASLSTRLYGMFNFRRGKLRAMRHMISPSLSVSYAPEMGTRLNGYRVYEYTDVHGETHSVEYNKWSGGLYNPPSPGKTASLGFQIGNNLEAKVVDRKDTTGTGMKKIKLIDNLNLSGSYNFLADTMKLSNINVNMTTNVLEKVSISAGMTLDPYAVDNQGKRYNRFNVVAVPGRLVRLTNANVSLGFSLSGEGKGKGNDGSASGSGGGGGGGGVKMTGESPAYTRVFYHPVTGEYIPGGWVYYLNPEVPWSVSFNYTYNYTKSYQYSNDQLIVRNNHTQTLNINGQVRITKALNFNLTTGFDLTQLKLTTTQVSATYDLHCFQISFSWVPLGQWKQWSFRINAKAAALADLLSYRKGSSQWDN</sequence>
<dbReference type="InterPro" id="IPR050218">
    <property type="entry name" value="LptD"/>
</dbReference>
<dbReference type="Proteomes" id="UP000886744">
    <property type="component" value="Unassembled WGS sequence"/>
</dbReference>
<dbReference type="AlphaFoldDB" id="A0A9D1E0S0"/>
<reference evidence="3" key="2">
    <citation type="journal article" date="2021" name="PeerJ">
        <title>Extensive microbial diversity within the chicken gut microbiome revealed by metagenomics and culture.</title>
        <authorList>
            <person name="Gilroy R."/>
            <person name="Ravi A."/>
            <person name="Getino M."/>
            <person name="Pursley I."/>
            <person name="Horton D.L."/>
            <person name="Alikhan N.F."/>
            <person name="Baker D."/>
            <person name="Gharbi K."/>
            <person name="Hall N."/>
            <person name="Watson M."/>
            <person name="Adriaenssens E.M."/>
            <person name="Foster-Nyarko E."/>
            <person name="Jarju S."/>
            <person name="Secka A."/>
            <person name="Antonio M."/>
            <person name="Oren A."/>
            <person name="Chaudhuri R.R."/>
            <person name="La Ragione R."/>
            <person name="Hildebrand F."/>
            <person name="Pallen M.J."/>
        </authorList>
    </citation>
    <scope>NUCLEOTIDE SEQUENCE</scope>
    <source>
        <strain evidence="3">ChiHjej13B12-12457</strain>
    </source>
</reference>
<organism evidence="3 4">
    <name type="scientific">Candidatus Coprenecus avistercoris</name>
    <dbReference type="NCBI Taxonomy" id="2840730"/>
    <lineage>
        <taxon>Bacteria</taxon>
        <taxon>Pseudomonadati</taxon>
        <taxon>Bacteroidota</taxon>
        <taxon>Bacteroidia</taxon>
        <taxon>Bacteroidales</taxon>
        <taxon>Rikenellaceae</taxon>
        <taxon>Rikenellaceae incertae sedis</taxon>
        <taxon>Candidatus Coprenecus</taxon>
    </lineage>
</organism>
<evidence type="ECO:0000259" key="2">
    <source>
        <dbReference type="Pfam" id="PF19838"/>
    </source>
</evidence>
<comment type="caution">
    <text evidence="3">The sequence shown here is derived from an EMBL/GenBank/DDBJ whole genome shotgun (WGS) entry which is preliminary data.</text>
</comment>
<dbReference type="PANTHER" id="PTHR30189">
    <property type="entry name" value="LPS-ASSEMBLY PROTEIN"/>
    <property type="match status" value="1"/>
</dbReference>
<dbReference type="Pfam" id="PF19838">
    <property type="entry name" value="LptD_2"/>
    <property type="match status" value="1"/>
</dbReference>
<dbReference type="PANTHER" id="PTHR30189:SF1">
    <property type="entry name" value="LPS-ASSEMBLY PROTEIN LPTD"/>
    <property type="match status" value="1"/>
</dbReference>
<dbReference type="InterPro" id="IPR045659">
    <property type="entry name" value="LptD_2"/>
</dbReference>
<gene>
    <name evidence="3" type="ORF">IAC94_03290</name>
</gene>
<dbReference type="GO" id="GO:0009279">
    <property type="term" value="C:cell outer membrane"/>
    <property type="evidence" value="ECO:0007669"/>
    <property type="project" value="TreeGrafter"/>
</dbReference>
<proteinExistence type="predicted"/>
<feature type="region of interest" description="Disordered" evidence="1">
    <location>
        <begin position="720"/>
        <end position="741"/>
    </location>
</feature>
<reference evidence="3" key="1">
    <citation type="submission" date="2020-10" db="EMBL/GenBank/DDBJ databases">
        <authorList>
            <person name="Gilroy R."/>
        </authorList>
    </citation>
    <scope>NUCLEOTIDE SEQUENCE</scope>
    <source>
        <strain evidence="3">ChiHjej13B12-12457</strain>
    </source>
</reference>
<accession>A0A9D1E0S0</accession>
<evidence type="ECO:0000313" key="3">
    <source>
        <dbReference type="EMBL" id="HIR62532.1"/>
    </source>
</evidence>
<feature type="domain" description="LPS-assembly protein LptD central" evidence="2">
    <location>
        <begin position="209"/>
        <end position="682"/>
    </location>
</feature>
<name>A0A9D1E0S0_9BACT</name>